<protein>
    <submittedName>
        <fullName evidence="8">Glycosyl hydrolases family 43</fullName>
    </submittedName>
</protein>
<dbReference type="Pfam" id="PF04616">
    <property type="entry name" value="Glyco_hydro_43"/>
    <property type="match status" value="1"/>
</dbReference>
<organism evidence="8 9">
    <name type="scientific">Anaerobium acetethylicum</name>
    <dbReference type="NCBI Taxonomy" id="1619234"/>
    <lineage>
        <taxon>Bacteria</taxon>
        <taxon>Bacillati</taxon>
        <taxon>Bacillota</taxon>
        <taxon>Clostridia</taxon>
        <taxon>Lachnospirales</taxon>
        <taxon>Lachnospiraceae</taxon>
        <taxon>Anaerobium</taxon>
    </lineage>
</organism>
<feature type="site" description="Important for catalytic activity, responsible for pKa modulation of the active site Glu and correct orientation of both the proton donor and substrate" evidence="6">
    <location>
        <position position="143"/>
    </location>
</feature>
<dbReference type="CDD" id="cd18620">
    <property type="entry name" value="GH43_XylA-like"/>
    <property type="match status" value="1"/>
</dbReference>
<evidence type="ECO:0000256" key="4">
    <source>
        <dbReference type="ARBA" id="ARBA00023277"/>
    </source>
</evidence>
<evidence type="ECO:0000256" key="7">
    <source>
        <dbReference type="RuleBase" id="RU361187"/>
    </source>
</evidence>
<dbReference type="GO" id="GO:0004553">
    <property type="term" value="F:hydrolase activity, hydrolyzing O-glycosyl compounds"/>
    <property type="evidence" value="ECO:0007669"/>
    <property type="project" value="InterPro"/>
</dbReference>
<dbReference type="STRING" id="1619234.SAMN05421730_10273"/>
<keyword evidence="3 7" id="KW-0378">Hydrolase</keyword>
<evidence type="ECO:0000256" key="2">
    <source>
        <dbReference type="ARBA" id="ARBA00022651"/>
    </source>
</evidence>
<sequence>MSKQVFNPYLPSWEYIPDGEPKVFGDRLYIFGSHDRFDGDGYCENDYVAWSTPVDDLSAWRYEGVILRKDQTPWNIKNEPYYAPDVVQGNDGRYYLYYFVANSSIISVAVCDTPAGKYEYLGDVHMEDGHTYGSKPDEWFTFDPGVLVDDDKRIWLYTGSGQDSNGQYGHKIKGCFVLELDQDMLTVISEPKVLLPANWTRKEPNFFEGASIRHIGDWYYLVYPATDMTGLNYSMSKYPDREFVYKGRIHCTSDIGFEGRKLMGCAYPIGNNHGGLVCVNNQWYIFDHRMTNGSQWNRQGVAEPIQIKADGTIDMVEATSCGLNNGPLKGQGSYPAYICCNLISKKVFGLRNPTGGPKVTQDGEDYVPEEPGNNEITGETECNAPVSYIKDITKGCQIGYKFFDFTNTTSVSVETRNAKGKIQILDQLDGKVIAEEKLKEGADWTKTVIEFNPVMIFKGKKNVNLQKCPLFFRYHGTGSMEMLSFELN</sequence>
<evidence type="ECO:0000256" key="3">
    <source>
        <dbReference type="ARBA" id="ARBA00022801"/>
    </source>
</evidence>
<dbReference type="GO" id="GO:0045493">
    <property type="term" value="P:xylan catabolic process"/>
    <property type="evidence" value="ECO:0007669"/>
    <property type="project" value="UniProtKB-KW"/>
</dbReference>
<dbReference type="InterPro" id="IPR006710">
    <property type="entry name" value="Glyco_hydro_43"/>
</dbReference>
<dbReference type="Gene3D" id="2.115.10.20">
    <property type="entry name" value="Glycosyl hydrolase domain, family 43"/>
    <property type="match status" value="1"/>
</dbReference>
<gene>
    <name evidence="8" type="ORF">SAMN05421730_10273</name>
</gene>
<dbReference type="AlphaFoldDB" id="A0A1D3TX20"/>
<name>A0A1D3TX20_9FIRM</name>
<keyword evidence="2" id="KW-0858">Xylan degradation</keyword>
<dbReference type="Proteomes" id="UP000199315">
    <property type="component" value="Unassembled WGS sequence"/>
</dbReference>
<evidence type="ECO:0000256" key="1">
    <source>
        <dbReference type="ARBA" id="ARBA00009865"/>
    </source>
</evidence>
<evidence type="ECO:0000313" key="9">
    <source>
        <dbReference type="Proteomes" id="UP000199315"/>
    </source>
</evidence>
<accession>A0A1D3TX20</accession>
<dbReference type="InterPro" id="IPR052176">
    <property type="entry name" value="Glycosyl_Hydrlase_43_Enz"/>
</dbReference>
<proteinExistence type="inferred from homology"/>
<dbReference type="OrthoDB" id="9801455at2"/>
<evidence type="ECO:0000256" key="5">
    <source>
        <dbReference type="ARBA" id="ARBA00023295"/>
    </source>
</evidence>
<keyword evidence="4" id="KW-0119">Carbohydrate metabolism</keyword>
<evidence type="ECO:0000256" key="6">
    <source>
        <dbReference type="PIRSR" id="PIRSR606710-2"/>
    </source>
</evidence>
<reference evidence="8 9" key="1">
    <citation type="submission" date="2016-09" db="EMBL/GenBank/DDBJ databases">
        <authorList>
            <person name="Capua I."/>
            <person name="De Benedictis P."/>
            <person name="Joannis T."/>
            <person name="Lombin L.H."/>
            <person name="Cattoli G."/>
        </authorList>
    </citation>
    <scope>NUCLEOTIDE SEQUENCE [LARGE SCALE GENOMIC DNA]</scope>
    <source>
        <strain evidence="8 9">GluBS11</strain>
    </source>
</reference>
<dbReference type="SUPFAM" id="SSF75005">
    <property type="entry name" value="Arabinanase/levansucrase/invertase"/>
    <property type="match status" value="1"/>
</dbReference>
<evidence type="ECO:0000313" key="8">
    <source>
        <dbReference type="EMBL" id="SCP98825.1"/>
    </source>
</evidence>
<keyword evidence="9" id="KW-1185">Reference proteome</keyword>
<keyword evidence="2" id="KW-0624">Polysaccharide degradation</keyword>
<dbReference type="PANTHER" id="PTHR43772:SF2">
    <property type="entry name" value="PUTATIVE (AFU_ORTHOLOGUE AFUA_2G04480)-RELATED"/>
    <property type="match status" value="1"/>
</dbReference>
<comment type="similarity">
    <text evidence="1 7">Belongs to the glycosyl hydrolase 43 family.</text>
</comment>
<dbReference type="PANTHER" id="PTHR43772">
    <property type="entry name" value="ENDO-1,4-BETA-XYLANASE"/>
    <property type="match status" value="1"/>
</dbReference>
<keyword evidence="5 7" id="KW-0326">Glycosidase</keyword>
<dbReference type="RefSeq" id="WP_091236004.1">
    <property type="nucleotide sequence ID" value="NZ_FMKA01000027.1"/>
</dbReference>
<dbReference type="EMBL" id="FMKA01000027">
    <property type="protein sequence ID" value="SCP98825.1"/>
    <property type="molecule type" value="Genomic_DNA"/>
</dbReference>
<dbReference type="InterPro" id="IPR023296">
    <property type="entry name" value="Glyco_hydro_beta-prop_sf"/>
</dbReference>